<sequence length="77" mass="8455">MTGQPERLTPFFKRIAFKKGRIAAIIATARKLAVIIWNMINKGGLSKRTSGIEPGKAAQPQVEALRQETACPPINPR</sequence>
<dbReference type="Proteomes" id="UP000598820">
    <property type="component" value="Unassembled WGS sequence"/>
</dbReference>
<evidence type="ECO:0000256" key="1">
    <source>
        <dbReference type="SAM" id="MobiDB-lite"/>
    </source>
</evidence>
<feature type="region of interest" description="Disordered" evidence="1">
    <location>
        <begin position="48"/>
        <end position="77"/>
    </location>
</feature>
<name>A0A927GAU1_9BACT</name>
<protein>
    <submittedName>
        <fullName evidence="2">Uncharacterized protein</fullName>
    </submittedName>
</protein>
<reference evidence="2" key="1">
    <citation type="submission" date="2020-09" db="EMBL/GenBank/DDBJ databases">
        <authorList>
            <person name="Kim M.K."/>
        </authorList>
    </citation>
    <scope>NUCLEOTIDE SEQUENCE</scope>
    <source>
        <strain evidence="2">BT702</strain>
    </source>
</reference>
<dbReference type="EMBL" id="JACWZY010000074">
    <property type="protein sequence ID" value="MBD2705817.1"/>
    <property type="molecule type" value="Genomic_DNA"/>
</dbReference>
<accession>A0A927GAU1</accession>
<comment type="caution">
    <text evidence="2">The sequence shown here is derived from an EMBL/GenBank/DDBJ whole genome shotgun (WGS) entry which is preliminary data.</text>
</comment>
<gene>
    <name evidence="2" type="ORF">IC229_34780</name>
</gene>
<keyword evidence="3" id="KW-1185">Reference proteome</keyword>
<evidence type="ECO:0000313" key="3">
    <source>
        <dbReference type="Proteomes" id="UP000598820"/>
    </source>
</evidence>
<evidence type="ECO:0000313" key="2">
    <source>
        <dbReference type="EMBL" id="MBD2705817.1"/>
    </source>
</evidence>
<dbReference type="AlphaFoldDB" id="A0A927GAU1"/>
<organism evidence="2 3">
    <name type="scientific">Spirosoma profusum</name>
    <dbReference type="NCBI Taxonomy" id="2771354"/>
    <lineage>
        <taxon>Bacteria</taxon>
        <taxon>Pseudomonadati</taxon>
        <taxon>Bacteroidota</taxon>
        <taxon>Cytophagia</taxon>
        <taxon>Cytophagales</taxon>
        <taxon>Cytophagaceae</taxon>
        <taxon>Spirosoma</taxon>
    </lineage>
</organism>
<proteinExistence type="predicted"/>
<dbReference type="RefSeq" id="WP_190893595.1">
    <property type="nucleotide sequence ID" value="NZ_JACWZY010000074.1"/>
</dbReference>